<reference evidence="1 2" key="1">
    <citation type="submission" date="2020-08" db="EMBL/GenBank/DDBJ databases">
        <title>Functional genomics of gut bacteria from endangered species of beetles.</title>
        <authorList>
            <person name="Carlos-Shanley C."/>
        </authorList>
    </citation>
    <scope>NUCLEOTIDE SEQUENCE [LARGE SCALE GENOMIC DNA]</scope>
    <source>
        <strain evidence="1 2">S00136</strain>
    </source>
</reference>
<accession>A0A841NGT3</accession>
<proteinExistence type="predicted"/>
<organism evidence="1 2">
    <name type="scientific">Chryseobacterium shigense</name>
    <dbReference type="NCBI Taxonomy" id="297244"/>
    <lineage>
        <taxon>Bacteria</taxon>
        <taxon>Pseudomonadati</taxon>
        <taxon>Bacteroidota</taxon>
        <taxon>Flavobacteriia</taxon>
        <taxon>Flavobacteriales</taxon>
        <taxon>Weeksellaceae</taxon>
        <taxon>Chryseobacterium group</taxon>
        <taxon>Chryseobacterium</taxon>
    </lineage>
</organism>
<dbReference type="Proteomes" id="UP000589738">
    <property type="component" value="Unassembled WGS sequence"/>
</dbReference>
<evidence type="ECO:0000313" key="2">
    <source>
        <dbReference type="Proteomes" id="UP000589738"/>
    </source>
</evidence>
<sequence length="87" mass="10193">MLQIWKSGSDPTGEDLAKYVTNKYTIHPMYRNATWADEVVKGWASSKYKNTDIIKRIQSATIYDHAHKVTKRVISDEKIQEILKYFQ</sequence>
<dbReference type="RefSeq" id="WP_184159574.1">
    <property type="nucleotide sequence ID" value="NZ_JACHLC010000001.1"/>
</dbReference>
<keyword evidence="2" id="KW-1185">Reference proteome</keyword>
<name>A0A841NGT3_9FLAO</name>
<dbReference type="EMBL" id="JACHLC010000001">
    <property type="protein sequence ID" value="MBB6370065.1"/>
    <property type="molecule type" value="Genomic_DNA"/>
</dbReference>
<comment type="caution">
    <text evidence="1">The sequence shown here is derived from an EMBL/GenBank/DDBJ whole genome shotgun (WGS) entry which is preliminary data.</text>
</comment>
<evidence type="ECO:0000313" key="1">
    <source>
        <dbReference type="EMBL" id="MBB6370065.1"/>
    </source>
</evidence>
<dbReference type="AlphaFoldDB" id="A0A841NGT3"/>
<protein>
    <submittedName>
        <fullName evidence="1">Uncharacterized protein</fullName>
    </submittedName>
</protein>
<gene>
    <name evidence="1" type="ORF">HNP36_001118</name>
</gene>